<dbReference type="InterPro" id="IPR051533">
    <property type="entry name" value="WaaL-like"/>
</dbReference>
<evidence type="ECO:0000256" key="6">
    <source>
        <dbReference type="SAM" id="Phobius"/>
    </source>
</evidence>
<feature type="transmembrane region" description="Helical" evidence="6">
    <location>
        <begin position="395"/>
        <end position="413"/>
    </location>
</feature>
<evidence type="ECO:0000256" key="5">
    <source>
        <dbReference type="PROSITE-ProRule" id="PRU00339"/>
    </source>
</evidence>
<feature type="transmembrane region" description="Helical" evidence="6">
    <location>
        <begin position="183"/>
        <end position="206"/>
    </location>
</feature>
<dbReference type="SUPFAM" id="SSF48452">
    <property type="entry name" value="TPR-like"/>
    <property type="match status" value="1"/>
</dbReference>
<dbReference type="Pfam" id="PF13181">
    <property type="entry name" value="TPR_8"/>
    <property type="match status" value="2"/>
</dbReference>
<feature type="transmembrane region" description="Helical" evidence="6">
    <location>
        <begin position="457"/>
        <end position="476"/>
    </location>
</feature>
<feature type="transmembrane region" description="Helical" evidence="6">
    <location>
        <begin position="154"/>
        <end position="171"/>
    </location>
</feature>
<dbReference type="Gene3D" id="1.25.40.10">
    <property type="entry name" value="Tetratricopeptide repeat domain"/>
    <property type="match status" value="1"/>
</dbReference>
<evidence type="ECO:0000259" key="7">
    <source>
        <dbReference type="Pfam" id="PF04932"/>
    </source>
</evidence>
<dbReference type="InterPro" id="IPR007016">
    <property type="entry name" value="O-antigen_ligase-rel_domated"/>
</dbReference>
<sequence>MGKNSRDKKENKFQENKEIFSPKKSALERISFLIVEWGIYVALFAPLVTIRSYFFPYVSPKSLFFRMIIDIVFIAYILLIFFNRKYLPRFNALTISITIFLAVAILTSITGVNFERSFWSVFERMTGVLTFLHLYVFFIILTSVFKEKKYWERFLSVSIVVGLLEVFYIFFSKESTAQGGGTIGNTSFLSAYLLFNVFFAIIFILIKKRPWRIFYGLALIPLAWELLFRTKEPTKGAISAFIGGMFILFFGYFLFYSFKSGKKILKRLAVILMALMVLGGFGFSQTSFFKKEINSIIHSTSWKARAVVWKMGFEAWKERPWLGWGQENFNIPFAKYFDPTLPSTGDIWYDRVHNIIFDTLVAGGIVGLLSYLAIFGTAIVSLFKIAQRVTEKRNLFLPLGMIALLAAYFAQNFWVFDMISSYLMFFLILAFIYFLIEFEKPKEDSDKKGLPAGQAGIPSFIAAPLIIVGIFTFYFGNVQPSRASRYIIQGISSPLENAIPIFQKAIKTSPMAIAEVPEQFSRMVTSFIFNEKMDQNVLKKGFELSIQELQKSIQKSPLDFRTYLILGREYNDFYQFTGDQEKLKSAEEILQIAKGLSPHNQQVYWSLAQTKLSQGDNDQAIAFMQKSADLDPNFLISQWYLAMTYKLSGKYELALQVIKDAESRGFEWKSSMEYIRQIIEIYEELKDDKALIELYSLAIEKSPTETKFWVGLAVAYANISQFDKARISAQKALELNPSPELVGQLQNFLNSLPAQ</sequence>
<dbReference type="InterPro" id="IPR011990">
    <property type="entry name" value="TPR-like_helical_dom_sf"/>
</dbReference>
<feature type="domain" description="O-antigen ligase-related" evidence="7">
    <location>
        <begin position="244"/>
        <end position="372"/>
    </location>
</feature>
<dbReference type="AlphaFoldDB" id="A0A1G2ED47"/>
<gene>
    <name evidence="8" type="ORF">A3A08_02050</name>
</gene>
<feature type="transmembrane region" description="Helical" evidence="6">
    <location>
        <begin position="90"/>
        <end position="114"/>
    </location>
</feature>
<comment type="subcellular location">
    <subcellularLocation>
        <location evidence="1">Membrane</location>
        <topology evidence="1">Multi-pass membrane protein</topology>
    </subcellularLocation>
</comment>
<proteinExistence type="predicted"/>
<feature type="transmembrane region" description="Helical" evidence="6">
    <location>
        <begin position="236"/>
        <end position="256"/>
    </location>
</feature>
<keyword evidence="5" id="KW-0802">TPR repeat</keyword>
<dbReference type="Pfam" id="PF04932">
    <property type="entry name" value="Wzy_C"/>
    <property type="match status" value="1"/>
</dbReference>
<feature type="transmembrane region" description="Helical" evidence="6">
    <location>
        <begin position="268"/>
        <end position="289"/>
    </location>
</feature>
<feature type="repeat" description="TPR" evidence="5">
    <location>
        <begin position="706"/>
        <end position="739"/>
    </location>
</feature>
<feature type="transmembrane region" description="Helical" evidence="6">
    <location>
        <begin position="126"/>
        <end position="145"/>
    </location>
</feature>
<comment type="caution">
    <text evidence="8">The sequence shown here is derived from an EMBL/GenBank/DDBJ whole genome shotgun (WGS) entry which is preliminary data.</text>
</comment>
<feature type="transmembrane region" description="Helical" evidence="6">
    <location>
        <begin position="30"/>
        <end position="51"/>
    </location>
</feature>
<feature type="transmembrane region" description="Helical" evidence="6">
    <location>
        <begin position="360"/>
        <end position="383"/>
    </location>
</feature>
<dbReference type="GO" id="GO:0016020">
    <property type="term" value="C:membrane"/>
    <property type="evidence" value="ECO:0007669"/>
    <property type="project" value="UniProtKB-SubCell"/>
</dbReference>
<name>A0A1G2ED47_9BACT</name>
<organism evidence="8 9">
    <name type="scientific">Candidatus Nealsonbacteria bacterium RIFCSPLOWO2_01_FULL_41_9</name>
    <dbReference type="NCBI Taxonomy" id="1801671"/>
    <lineage>
        <taxon>Bacteria</taxon>
        <taxon>Candidatus Nealsoniibacteriota</taxon>
    </lineage>
</organism>
<dbReference type="PANTHER" id="PTHR37422:SF13">
    <property type="entry name" value="LIPOPOLYSACCHARIDE BIOSYNTHESIS PROTEIN PA4999-RELATED"/>
    <property type="match status" value="1"/>
</dbReference>
<dbReference type="InterPro" id="IPR019734">
    <property type="entry name" value="TPR_rpt"/>
</dbReference>
<feature type="transmembrane region" description="Helical" evidence="6">
    <location>
        <begin position="419"/>
        <end position="436"/>
    </location>
</feature>
<feature type="repeat" description="TPR" evidence="5">
    <location>
        <begin position="601"/>
        <end position="634"/>
    </location>
</feature>
<evidence type="ECO:0000313" key="9">
    <source>
        <dbReference type="Proteomes" id="UP000176406"/>
    </source>
</evidence>
<dbReference type="PANTHER" id="PTHR37422">
    <property type="entry name" value="TEICHURONIC ACID BIOSYNTHESIS PROTEIN TUAE"/>
    <property type="match status" value="1"/>
</dbReference>
<evidence type="ECO:0000313" key="8">
    <source>
        <dbReference type="EMBL" id="OGZ23669.1"/>
    </source>
</evidence>
<dbReference type="Proteomes" id="UP000176406">
    <property type="component" value="Unassembled WGS sequence"/>
</dbReference>
<feature type="transmembrane region" description="Helical" evidence="6">
    <location>
        <begin position="63"/>
        <end position="83"/>
    </location>
</feature>
<keyword evidence="3 6" id="KW-1133">Transmembrane helix</keyword>
<dbReference type="PROSITE" id="PS50005">
    <property type="entry name" value="TPR"/>
    <property type="match status" value="2"/>
</dbReference>
<evidence type="ECO:0000256" key="3">
    <source>
        <dbReference type="ARBA" id="ARBA00022989"/>
    </source>
</evidence>
<evidence type="ECO:0000256" key="4">
    <source>
        <dbReference type="ARBA" id="ARBA00023136"/>
    </source>
</evidence>
<keyword evidence="2 6" id="KW-0812">Transmembrane</keyword>
<feature type="transmembrane region" description="Helical" evidence="6">
    <location>
        <begin position="213"/>
        <end position="230"/>
    </location>
</feature>
<evidence type="ECO:0000256" key="1">
    <source>
        <dbReference type="ARBA" id="ARBA00004141"/>
    </source>
</evidence>
<dbReference type="SMART" id="SM00028">
    <property type="entry name" value="TPR"/>
    <property type="match status" value="2"/>
</dbReference>
<dbReference type="EMBL" id="MHMG01000011">
    <property type="protein sequence ID" value="OGZ23669.1"/>
    <property type="molecule type" value="Genomic_DNA"/>
</dbReference>
<evidence type="ECO:0000256" key="2">
    <source>
        <dbReference type="ARBA" id="ARBA00022692"/>
    </source>
</evidence>
<reference evidence="8 9" key="1">
    <citation type="journal article" date="2016" name="Nat. Commun.">
        <title>Thousands of microbial genomes shed light on interconnected biogeochemical processes in an aquifer system.</title>
        <authorList>
            <person name="Anantharaman K."/>
            <person name="Brown C.T."/>
            <person name="Hug L.A."/>
            <person name="Sharon I."/>
            <person name="Castelle C.J."/>
            <person name="Probst A.J."/>
            <person name="Thomas B.C."/>
            <person name="Singh A."/>
            <person name="Wilkins M.J."/>
            <person name="Karaoz U."/>
            <person name="Brodie E.L."/>
            <person name="Williams K.H."/>
            <person name="Hubbard S.S."/>
            <person name="Banfield J.F."/>
        </authorList>
    </citation>
    <scope>NUCLEOTIDE SEQUENCE [LARGE SCALE GENOMIC DNA]</scope>
</reference>
<protein>
    <recommendedName>
        <fullName evidence="7">O-antigen ligase-related domain-containing protein</fullName>
    </recommendedName>
</protein>
<keyword evidence="4 6" id="KW-0472">Membrane</keyword>
<accession>A0A1G2ED47</accession>